<dbReference type="SUPFAM" id="SSF57924">
    <property type="entry name" value="Inhibitor of apoptosis (IAP) repeat"/>
    <property type="match status" value="2"/>
</dbReference>
<dbReference type="AlphaFoldDB" id="A0A8W8JGF5"/>
<comment type="similarity">
    <text evidence="1">Belongs to the IAP family.</text>
</comment>
<proteinExistence type="inferred from homology"/>
<organism evidence="7 8">
    <name type="scientific">Magallana gigas</name>
    <name type="common">Pacific oyster</name>
    <name type="synonym">Crassostrea gigas</name>
    <dbReference type="NCBI Taxonomy" id="29159"/>
    <lineage>
        <taxon>Eukaryota</taxon>
        <taxon>Metazoa</taxon>
        <taxon>Spiralia</taxon>
        <taxon>Lophotrochozoa</taxon>
        <taxon>Mollusca</taxon>
        <taxon>Bivalvia</taxon>
        <taxon>Autobranchia</taxon>
        <taxon>Pteriomorphia</taxon>
        <taxon>Ostreida</taxon>
        <taxon>Ostreoidea</taxon>
        <taxon>Ostreidae</taxon>
        <taxon>Magallana</taxon>
    </lineage>
</organism>
<dbReference type="SMART" id="SM00184">
    <property type="entry name" value="RING"/>
    <property type="match status" value="1"/>
</dbReference>
<keyword evidence="3 5" id="KW-0863">Zinc-finger</keyword>
<keyword evidence="2" id="KW-0479">Metal-binding</keyword>
<dbReference type="GO" id="GO:0005634">
    <property type="term" value="C:nucleus"/>
    <property type="evidence" value="ECO:0007669"/>
    <property type="project" value="TreeGrafter"/>
</dbReference>
<dbReference type="InterPro" id="IPR050784">
    <property type="entry name" value="IAP"/>
</dbReference>
<dbReference type="PANTHER" id="PTHR10044">
    <property type="entry name" value="INHIBITOR OF APOPTOSIS"/>
    <property type="match status" value="1"/>
</dbReference>
<feature type="domain" description="RING-type" evidence="6">
    <location>
        <begin position="277"/>
        <end position="312"/>
    </location>
</feature>
<dbReference type="CDD" id="cd00022">
    <property type="entry name" value="BIR"/>
    <property type="match status" value="2"/>
</dbReference>
<dbReference type="GO" id="GO:0005737">
    <property type="term" value="C:cytoplasm"/>
    <property type="evidence" value="ECO:0007669"/>
    <property type="project" value="TreeGrafter"/>
</dbReference>
<protein>
    <recommendedName>
        <fullName evidence="6">RING-type domain-containing protein</fullName>
    </recommendedName>
</protein>
<keyword evidence="8" id="KW-1185">Reference proteome</keyword>
<evidence type="ECO:0000313" key="8">
    <source>
        <dbReference type="Proteomes" id="UP000005408"/>
    </source>
</evidence>
<evidence type="ECO:0000256" key="3">
    <source>
        <dbReference type="ARBA" id="ARBA00022771"/>
    </source>
</evidence>
<dbReference type="GO" id="GO:0051726">
    <property type="term" value="P:regulation of cell cycle"/>
    <property type="evidence" value="ECO:0007669"/>
    <property type="project" value="TreeGrafter"/>
</dbReference>
<dbReference type="Pfam" id="PF00653">
    <property type="entry name" value="BIR"/>
    <property type="match status" value="2"/>
</dbReference>
<dbReference type="Gene3D" id="3.30.40.10">
    <property type="entry name" value="Zinc/RING finger domain, C3HC4 (zinc finger)"/>
    <property type="match status" value="1"/>
</dbReference>
<name>A0A8W8JGF5_MAGGI</name>
<evidence type="ECO:0000256" key="4">
    <source>
        <dbReference type="ARBA" id="ARBA00022833"/>
    </source>
</evidence>
<evidence type="ECO:0000259" key="6">
    <source>
        <dbReference type="PROSITE" id="PS50089"/>
    </source>
</evidence>
<dbReference type="InterPro" id="IPR001841">
    <property type="entry name" value="Znf_RING"/>
</dbReference>
<dbReference type="GO" id="GO:0008270">
    <property type="term" value="F:zinc ion binding"/>
    <property type="evidence" value="ECO:0007669"/>
    <property type="project" value="UniProtKB-KW"/>
</dbReference>
<dbReference type="SMART" id="SM00238">
    <property type="entry name" value="BIR"/>
    <property type="match status" value="2"/>
</dbReference>
<keyword evidence="4" id="KW-0862">Zinc</keyword>
<dbReference type="FunFam" id="1.10.1170.10:FF:000002">
    <property type="entry name" value="Baculoviral IAP repeat containing 7"/>
    <property type="match status" value="1"/>
</dbReference>
<dbReference type="CDD" id="cd16510">
    <property type="entry name" value="RING-HC_IAPs"/>
    <property type="match status" value="1"/>
</dbReference>
<evidence type="ECO:0000313" key="7">
    <source>
        <dbReference type="EnsemblMetazoa" id="G18471.1:cds"/>
    </source>
</evidence>
<evidence type="ECO:0000256" key="2">
    <source>
        <dbReference type="ARBA" id="ARBA00022723"/>
    </source>
</evidence>
<dbReference type="Pfam" id="PF13920">
    <property type="entry name" value="zf-C3HC4_3"/>
    <property type="match status" value="1"/>
</dbReference>
<dbReference type="InterPro" id="IPR013083">
    <property type="entry name" value="Znf_RING/FYVE/PHD"/>
</dbReference>
<dbReference type="Gene3D" id="1.10.1170.10">
    <property type="entry name" value="Inhibitor Of Apoptosis Protein (2mihbC-IAP-1), Chain A"/>
    <property type="match status" value="2"/>
</dbReference>
<evidence type="ECO:0000256" key="1">
    <source>
        <dbReference type="ARBA" id="ARBA00006672"/>
    </source>
</evidence>
<dbReference type="Proteomes" id="UP000005408">
    <property type="component" value="Unassembled WGS sequence"/>
</dbReference>
<reference evidence="7" key="1">
    <citation type="submission" date="2022-08" db="UniProtKB">
        <authorList>
            <consortium name="EnsemblMetazoa"/>
        </authorList>
    </citation>
    <scope>IDENTIFICATION</scope>
    <source>
        <strain evidence="7">05x7-T-G4-1.051#20</strain>
    </source>
</reference>
<dbReference type="GO" id="GO:0043066">
    <property type="term" value="P:negative regulation of apoptotic process"/>
    <property type="evidence" value="ECO:0007669"/>
    <property type="project" value="TreeGrafter"/>
</dbReference>
<accession>A0A8W8JGF5</accession>
<dbReference type="PROSITE" id="PS50143">
    <property type="entry name" value="BIR_REPEAT_2"/>
    <property type="match status" value="2"/>
</dbReference>
<dbReference type="PROSITE" id="PS50089">
    <property type="entry name" value="ZF_RING_2"/>
    <property type="match status" value="1"/>
</dbReference>
<dbReference type="InterPro" id="IPR001370">
    <property type="entry name" value="BIR_rpt"/>
</dbReference>
<dbReference type="PANTHER" id="PTHR10044:SF139">
    <property type="entry name" value="DEATH-ASSOCIATED INHIBITOR OF APOPTOSIS 2"/>
    <property type="match status" value="1"/>
</dbReference>
<evidence type="ECO:0000256" key="5">
    <source>
        <dbReference type="PROSITE-ProRule" id="PRU00175"/>
    </source>
</evidence>
<dbReference type="GO" id="GO:0043027">
    <property type="term" value="F:cysteine-type endopeptidase inhibitor activity involved in apoptotic process"/>
    <property type="evidence" value="ECO:0007669"/>
    <property type="project" value="TreeGrafter"/>
</dbReference>
<sequence>VVAAMTGQITEEEFLKLRHDSELRLQTFYDHWPASKDYLSKEEFVRQGFYCVGQGDRVRCTYCRGNLSDWEPSDDILLEHKKHFSKCPFIASPYKYPEFRDFSSRLESFSDWPTQFSQKKEDLAQAGMFYLGKGDQTKCFWCGGILADWEPGDEPVSEHRKWFKHCQWLEVIKSEPFFVKALEREKASKEKAKTNKCKVPVQETYSPEELAKQIGFSPEVINKAAKKCGAAFNVETLVKAILDLGEMKTEEVVQVKTEKDLDMKCLNKSAESFDPSCKICFDANFNTVFLPCGHLLCCEDCAKTIRTCPMCRSTVDSAKKVFLQ</sequence>
<dbReference type="EnsemblMetazoa" id="G18471.1">
    <property type="protein sequence ID" value="G18471.1:cds"/>
    <property type="gene ID" value="G18471"/>
</dbReference>